<dbReference type="Proteomes" id="UP000295341">
    <property type="component" value="Unassembled WGS sequence"/>
</dbReference>
<dbReference type="EMBL" id="SOBT01000008">
    <property type="protein sequence ID" value="TDU32034.1"/>
    <property type="molecule type" value="Genomic_DNA"/>
</dbReference>
<gene>
    <name evidence="1" type="ORF">DFR24_1422</name>
</gene>
<evidence type="ECO:0000313" key="2">
    <source>
        <dbReference type="Proteomes" id="UP000295341"/>
    </source>
</evidence>
<comment type="caution">
    <text evidence="1">The sequence shown here is derived from an EMBL/GenBank/DDBJ whole genome shotgun (WGS) entry which is preliminary data.</text>
</comment>
<evidence type="ECO:0000313" key="1">
    <source>
        <dbReference type="EMBL" id="TDU32034.1"/>
    </source>
</evidence>
<protein>
    <submittedName>
        <fullName evidence="1">Uncharacterized protein</fullName>
    </submittedName>
</protein>
<dbReference type="RefSeq" id="WP_133880571.1">
    <property type="nucleotide sequence ID" value="NZ_MWIN01000004.1"/>
</dbReference>
<proteinExistence type="predicted"/>
<dbReference type="OrthoDB" id="9853047at2"/>
<sequence>MQDVSKAQFESVYFEYGREEGGWTRAYWDRFYATERTPPMKYKVELPQRADQTRMMIVDDFAVREHRLFFMSEEAEERLFEVPSSP</sequence>
<accession>A0A4S3K860</accession>
<reference evidence="1 2" key="1">
    <citation type="submission" date="2019-03" db="EMBL/GenBank/DDBJ databases">
        <title>Genomic Encyclopedia of Type Strains, Phase IV (KMG-IV): sequencing the most valuable type-strain genomes for metagenomic binning, comparative biology and taxonomic classification.</title>
        <authorList>
            <person name="Goeker M."/>
        </authorList>
    </citation>
    <scope>NUCLEOTIDE SEQUENCE [LARGE SCALE GENOMIC DNA]</scope>
    <source>
        <strain evidence="1 2">DSM 26377</strain>
    </source>
</reference>
<dbReference type="AlphaFoldDB" id="A0A4S3K860"/>
<name>A0A4S3K860_9GAMM</name>
<organism evidence="1 2">
    <name type="scientific">Panacagrimonas perspica</name>
    <dbReference type="NCBI Taxonomy" id="381431"/>
    <lineage>
        <taxon>Bacteria</taxon>
        <taxon>Pseudomonadati</taxon>
        <taxon>Pseudomonadota</taxon>
        <taxon>Gammaproteobacteria</taxon>
        <taxon>Nevskiales</taxon>
        <taxon>Nevskiaceae</taxon>
        <taxon>Panacagrimonas</taxon>
    </lineage>
</organism>
<keyword evidence="2" id="KW-1185">Reference proteome</keyword>